<organism evidence="7 8">
    <name type="scientific">Paenibacillus rhizosphaerae</name>
    <dbReference type="NCBI Taxonomy" id="297318"/>
    <lineage>
        <taxon>Bacteria</taxon>
        <taxon>Bacillati</taxon>
        <taxon>Bacillota</taxon>
        <taxon>Bacilli</taxon>
        <taxon>Bacillales</taxon>
        <taxon>Paenibacillaceae</taxon>
        <taxon>Paenibacillus</taxon>
    </lineage>
</organism>
<sequence>MIDPKRESMLIEQVLAGRKEVFAELVDAHKNKIYGLLRSMGAGHQDAQDYTQEAFVKAYRKLASYRLESSFASWLYTIAVNVLRDAGRRKSFPQAPEEEAYQAVRDENTPERALLRKETRQEALQLVRELPEQYRLVFLLRYTNELSYDEIGSVTGLTVDQVRNRLHRARKQLQKKLKGKEGISREMLESCSDGRIHS</sequence>
<protein>
    <recommendedName>
        <fullName evidence="9">RNA polymerase subunit sigma-24</fullName>
    </recommendedName>
</protein>
<dbReference type="EMBL" id="MRTP01000006">
    <property type="protein sequence ID" value="OMF52620.1"/>
    <property type="molecule type" value="Genomic_DNA"/>
</dbReference>
<dbReference type="AlphaFoldDB" id="A0A1R1ELD8"/>
<comment type="caution">
    <text evidence="7">The sequence shown here is derived from an EMBL/GenBank/DDBJ whole genome shotgun (WGS) entry which is preliminary data.</text>
</comment>
<feature type="domain" description="RNA polymerase sigma-70 region 2" evidence="5">
    <location>
        <begin position="25"/>
        <end position="91"/>
    </location>
</feature>
<name>A0A1R1ELD8_9BACL</name>
<evidence type="ECO:0000256" key="1">
    <source>
        <dbReference type="ARBA" id="ARBA00010641"/>
    </source>
</evidence>
<evidence type="ECO:0008006" key="9">
    <source>
        <dbReference type="Google" id="ProtNLM"/>
    </source>
</evidence>
<reference evidence="7 8" key="1">
    <citation type="submission" date="2016-11" db="EMBL/GenBank/DDBJ databases">
        <title>Paenibacillus species isolates.</title>
        <authorList>
            <person name="Beno S.M."/>
        </authorList>
    </citation>
    <scope>NUCLEOTIDE SEQUENCE [LARGE SCALE GENOMIC DNA]</scope>
    <source>
        <strain evidence="7 8">FSL R5-0378</strain>
    </source>
</reference>
<evidence type="ECO:0000259" key="5">
    <source>
        <dbReference type="Pfam" id="PF04542"/>
    </source>
</evidence>
<evidence type="ECO:0000259" key="6">
    <source>
        <dbReference type="Pfam" id="PF08281"/>
    </source>
</evidence>
<dbReference type="InterPro" id="IPR013324">
    <property type="entry name" value="RNA_pol_sigma_r3/r4-like"/>
</dbReference>
<dbReference type="SUPFAM" id="SSF88659">
    <property type="entry name" value="Sigma3 and sigma4 domains of RNA polymerase sigma factors"/>
    <property type="match status" value="1"/>
</dbReference>
<dbReference type="STRING" id="297318.BK138_21290"/>
<dbReference type="GO" id="GO:0006352">
    <property type="term" value="P:DNA-templated transcription initiation"/>
    <property type="evidence" value="ECO:0007669"/>
    <property type="project" value="InterPro"/>
</dbReference>
<evidence type="ECO:0000256" key="3">
    <source>
        <dbReference type="ARBA" id="ARBA00023082"/>
    </source>
</evidence>
<feature type="domain" description="RNA polymerase sigma factor 70 region 4 type 2" evidence="6">
    <location>
        <begin position="121"/>
        <end position="173"/>
    </location>
</feature>
<dbReference type="Gene3D" id="1.10.1740.10">
    <property type="match status" value="1"/>
</dbReference>
<dbReference type="GO" id="GO:0016987">
    <property type="term" value="F:sigma factor activity"/>
    <property type="evidence" value="ECO:0007669"/>
    <property type="project" value="UniProtKB-KW"/>
</dbReference>
<dbReference type="InterPro" id="IPR013249">
    <property type="entry name" value="RNA_pol_sigma70_r4_t2"/>
</dbReference>
<dbReference type="NCBIfam" id="TIGR02937">
    <property type="entry name" value="sigma70-ECF"/>
    <property type="match status" value="1"/>
</dbReference>
<keyword evidence="3" id="KW-0731">Sigma factor</keyword>
<dbReference type="GO" id="GO:0003677">
    <property type="term" value="F:DNA binding"/>
    <property type="evidence" value="ECO:0007669"/>
    <property type="project" value="InterPro"/>
</dbReference>
<proteinExistence type="inferred from homology"/>
<accession>A0A1R1ELD8</accession>
<keyword evidence="8" id="KW-1185">Reference proteome</keyword>
<evidence type="ECO:0000313" key="7">
    <source>
        <dbReference type="EMBL" id="OMF52620.1"/>
    </source>
</evidence>
<dbReference type="InterPro" id="IPR039425">
    <property type="entry name" value="RNA_pol_sigma-70-like"/>
</dbReference>
<keyword evidence="4" id="KW-0804">Transcription</keyword>
<dbReference type="PANTHER" id="PTHR43133:SF51">
    <property type="entry name" value="RNA POLYMERASE SIGMA FACTOR"/>
    <property type="match status" value="1"/>
</dbReference>
<dbReference type="SUPFAM" id="SSF88946">
    <property type="entry name" value="Sigma2 domain of RNA polymerase sigma factors"/>
    <property type="match status" value="1"/>
</dbReference>
<evidence type="ECO:0000256" key="2">
    <source>
        <dbReference type="ARBA" id="ARBA00023015"/>
    </source>
</evidence>
<dbReference type="Proteomes" id="UP000187172">
    <property type="component" value="Unassembled WGS sequence"/>
</dbReference>
<gene>
    <name evidence="7" type="ORF">BK138_21290</name>
</gene>
<dbReference type="Pfam" id="PF04542">
    <property type="entry name" value="Sigma70_r2"/>
    <property type="match status" value="1"/>
</dbReference>
<dbReference type="Gene3D" id="1.10.10.10">
    <property type="entry name" value="Winged helix-like DNA-binding domain superfamily/Winged helix DNA-binding domain"/>
    <property type="match status" value="1"/>
</dbReference>
<dbReference type="RefSeq" id="WP_076172792.1">
    <property type="nucleotide sequence ID" value="NZ_MRTP01000006.1"/>
</dbReference>
<dbReference type="InterPro" id="IPR007627">
    <property type="entry name" value="RNA_pol_sigma70_r2"/>
</dbReference>
<dbReference type="InterPro" id="IPR013325">
    <property type="entry name" value="RNA_pol_sigma_r2"/>
</dbReference>
<dbReference type="InterPro" id="IPR036388">
    <property type="entry name" value="WH-like_DNA-bd_sf"/>
</dbReference>
<evidence type="ECO:0000313" key="8">
    <source>
        <dbReference type="Proteomes" id="UP000187172"/>
    </source>
</evidence>
<dbReference type="InterPro" id="IPR014284">
    <property type="entry name" value="RNA_pol_sigma-70_dom"/>
</dbReference>
<dbReference type="Pfam" id="PF08281">
    <property type="entry name" value="Sigma70_r4_2"/>
    <property type="match status" value="1"/>
</dbReference>
<dbReference type="PANTHER" id="PTHR43133">
    <property type="entry name" value="RNA POLYMERASE ECF-TYPE SIGMA FACTO"/>
    <property type="match status" value="1"/>
</dbReference>
<dbReference type="CDD" id="cd06171">
    <property type="entry name" value="Sigma70_r4"/>
    <property type="match status" value="1"/>
</dbReference>
<comment type="similarity">
    <text evidence="1">Belongs to the sigma-70 factor family. ECF subfamily.</text>
</comment>
<evidence type="ECO:0000256" key="4">
    <source>
        <dbReference type="ARBA" id="ARBA00023163"/>
    </source>
</evidence>
<keyword evidence="2" id="KW-0805">Transcription regulation</keyword>